<evidence type="ECO:0000313" key="3">
    <source>
        <dbReference type="Proteomes" id="UP000250235"/>
    </source>
</evidence>
<sequence>MLSQKLKRNNGRICPTKPATHERAGPTGFLNSLLLASKLVSMGRANLKESSAPKNVKNRGWNRREMAIEKDDAFDFFIRIRDSGRKTYVDGCTVGLMAWVYERVSSLGVRDSLLMFPRIFQWGNSRIPLNVVKAELLLKSIDSTKEKLHLVVDENANSPMRSELQQYMNRKDYCGHDEATD</sequence>
<feature type="region of interest" description="Disordered" evidence="1">
    <location>
        <begin position="1"/>
        <end position="22"/>
    </location>
</feature>
<reference evidence="2 3" key="1">
    <citation type="journal article" date="2015" name="Proc. Natl. Acad. Sci. U.S.A.">
        <title>The resurrection genome of Boea hygrometrica: A blueprint for survival of dehydration.</title>
        <authorList>
            <person name="Xiao L."/>
            <person name="Yang G."/>
            <person name="Zhang L."/>
            <person name="Yang X."/>
            <person name="Zhao S."/>
            <person name="Ji Z."/>
            <person name="Zhou Q."/>
            <person name="Hu M."/>
            <person name="Wang Y."/>
            <person name="Chen M."/>
            <person name="Xu Y."/>
            <person name="Jin H."/>
            <person name="Xiao X."/>
            <person name="Hu G."/>
            <person name="Bao F."/>
            <person name="Hu Y."/>
            <person name="Wan P."/>
            <person name="Li L."/>
            <person name="Deng X."/>
            <person name="Kuang T."/>
            <person name="Xiang C."/>
            <person name="Zhu J.K."/>
            <person name="Oliver M.J."/>
            <person name="He Y."/>
        </authorList>
    </citation>
    <scope>NUCLEOTIDE SEQUENCE [LARGE SCALE GENOMIC DNA]</scope>
    <source>
        <strain evidence="3">cv. XS01</strain>
    </source>
</reference>
<feature type="compositionally biased region" description="Basic residues" evidence="1">
    <location>
        <begin position="1"/>
        <end position="10"/>
    </location>
</feature>
<dbReference type="Proteomes" id="UP000250235">
    <property type="component" value="Unassembled WGS sequence"/>
</dbReference>
<keyword evidence="3" id="KW-1185">Reference proteome</keyword>
<dbReference type="OrthoDB" id="928194at2759"/>
<protein>
    <submittedName>
        <fullName evidence="2">Uncharacterized protein</fullName>
    </submittedName>
</protein>
<accession>A0A2Z7BYX3</accession>
<name>A0A2Z7BYX3_9LAMI</name>
<dbReference type="EMBL" id="KV000954">
    <property type="protein sequence ID" value="KZV39476.1"/>
    <property type="molecule type" value="Genomic_DNA"/>
</dbReference>
<proteinExistence type="predicted"/>
<evidence type="ECO:0000313" key="2">
    <source>
        <dbReference type="EMBL" id="KZV39476.1"/>
    </source>
</evidence>
<evidence type="ECO:0000256" key="1">
    <source>
        <dbReference type="SAM" id="MobiDB-lite"/>
    </source>
</evidence>
<organism evidence="2 3">
    <name type="scientific">Dorcoceras hygrometricum</name>
    <dbReference type="NCBI Taxonomy" id="472368"/>
    <lineage>
        <taxon>Eukaryota</taxon>
        <taxon>Viridiplantae</taxon>
        <taxon>Streptophyta</taxon>
        <taxon>Embryophyta</taxon>
        <taxon>Tracheophyta</taxon>
        <taxon>Spermatophyta</taxon>
        <taxon>Magnoliopsida</taxon>
        <taxon>eudicotyledons</taxon>
        <taxon>Gunneridae</taxon>
        <taxon>Pentapetalae</taxon>
        <taxon>asterids</taxon>
        <taxon>lamiids</taxon>
        <taxon>Lamiales</taxon>
        <taxon>Gesneriaceae</taxon>
        <taxon>Didymocarpoideae</taxon>
        <taxon>Trichosporeae</taxon>
        <taxon>Loxocarpinae</taxon>
        <taxon>Dorcoceras</taxon>
    </lineage>
</organism>
<gene>
    <name evidence="2" type="ORF">F511_36689</name>
</gene>
<dbReference type="AlphaFoldDB" id="A0A2Z7BYX3"/>